<gene>
    <name evidence="6" type="ORF">LGH74_05985</name>
</gene>
<dbReference type="InterPro" id="IPR029063">
    <property type="entry name" value="SAM-dependent_MTases_sf"/>
</dbReference>
<keyword evidence="3" id="KW-0808">Transferase</keyword>
<evidence type="ECO:0000256" key="3">
    <source>
        <dbReference type="ARBA" id="ARBA00022679"/>
    </source>
</evidence>
<keyword evidence="7" id="KW-1185">Reference proteome</keyword>
<dbReference type="Gene3D" id="3.40.50.150">
    <property type="entry name" value="Vaccinia Virus protein VP39"/>
    <property type="match status" value="1"/>
</dbReference>
<evidence type="ECO:0000313" key="6">
    <source>
        <dbReference type="EMBL" id="MCB2407519.1"/>
    </source>
</evidence>
<dbReference type="InterPro" id="IPR051052">
    <property type="entry name" value="Diverse_substrate_MTase"/>
</dbReference>
<evidence type="ECO:0000256" key="2">
    <source>
        <dbReference type="ARBA" id="ARBA00022603"/>
    </source>
</evidence>
<evidence type="ECO:0000259" key="5">
    <source>
        <dbReference type="Pfam" id="PF08241"/>
    </source>
</evidence>
<dbReference type="EMBL" id="JAJADR010000001">
    <property type="protein sequence ID" value="MCB2407519.1"/>
    <property type="molecule type" value="Genomic_DNA"/>
</dbReference>
<accession>A0ABS8AN20</accession>
<evidence type="ECO:0000256" key="1">
    <source>
        <dbReference type="ARBA" id="ARBA00008361"/>
    </source>
</evidence>
<organism evidence="6 7">
    <name type="scientific">Hymenobacter lucidus</name>
    <dbReference type="NCBI Taxonomy" id="2880930"/>
    <lineage>
        <taxon>Bacteria</taxon>
        <taxon>Pseudomonadati</taxon>
        <taxon>Bacteroidota</taxon>
        <taxon>Cytophagia</taxon>
        <taxon>Cytophagales</taxon>
        <taxon>Hymenobacteraceae</taxon>
        <taxon>Hymenobacter</taxon>
    </lineage>
</organism>
<name>A0ABS8AN20_9BACT</name>
<proteinExistence type="inferred from homology"/>
<dbReference type="RefSeq" id="WP_226173340.1">
    <property type="nucleotide sequence ID" value="NZ_JAJADR010000001.1"/>
</dbReference>
<protein>
    <submittedName>
        <fullName evidence="6">Methyltransferase domain-containing protein</fullName>
    </submittedName>
</protein>
<sequence>MSTAKEQFDRQATHYNTQWNSWSEALLRWLLEHADAQPTDTVLDVATGTGFTALAFAPLVQSVVGLDVSTGMLAEAARQQQQQLGLHNVTWQEGAAEALPFADASFSIVTCRVAPHHFDSVPQFLAEVKRVLQPGGRFLLADTTVPDNEPELSRWQNRLEKLRDPSHARNLAPQEWRTALEEAGLQVEQVEPAAPDGTMPLNGWLEKAGCTGTAAEAVRHEFRTASAEAQHQFQIHEVADGDFTFVWQRVVAKAIKP</sequence>
<keyword evidence="4" id="KW-0949">S-adenosyl-L-methionine</keyword>
<dbReference type="PANTHER" id="PTHR44942">
    <property type="entry name" value="METHYLTRANSF_11 DOMAIN-CONTAINING PROTEIN"/>
    <property type="match status" value="1"/>
</dbReference>
<dbReference type="PROSITE" id="PS01184">
    <property type="entry name" value="UBIE_2"/>
    <property type="match status" value="1"/>
</dbReference>
<evidence type="ECO:0000313" key="7">
    <source>
        <dbReference type="Proteomes" id="UP001165296"/>
    </source>
</evidence>
<evidence type="ECO:0000256" key="4">
    <source>
        <dbReference type="ARBA" id="ARBA00022691"/>
    </source>
</evidence>
<keyword evidence="2 6" id="KW-0489">Methyltransferase</keyword>
<reference evidence="6" key="1">
    <citation type="submission" date="2021-10" db="EMBL/GenBank/DDBJ databases">
        <authorList>
            <person name="Dean J.D."/>
            <person name="Kim M.K."/>
            <person name="Newey C.N."/>
            <person name="Stoker T.S."/>
            <person name="Thompson D.W."/>
            <person name="Grose J.H."/>
        </authorList>
    </citation>
    <scope>NUCLEOTIDE SEQUENCE</scope>
    <source>
        <strain evidence="6">BT178</strain>
    </source>
</reference>
<dbReference type="InterPro" id="IPR023576">
    <property type="entry name" value="UbiE/COQ5_MeTrFase_CS"/>
</dbReference>
<dbReference type="InterPro" id="IPR013216">
    <property type="entry name" value="Methyltransf_11"/>
</dbReference>
<comment type="caution">
    <text evidence="6">The sequence shown here is derived from an EMBL/GenBank/DDBJ whole genome shotgun (WGS) entry which is preliminary data.</text>
</comment>
<feature type="domain" description="Methyltransferase type 11" evidence="5">
    <location>
        <begin position="43"/>
        <end position="139"/>
    </location>
</feature>
<dbReference type="Proteomes" id="UP001165296">
    <property type="component" value="Unassembled WGS sequence"/>
</dbReference>
<dbReference type="GO" id="GO:0008168">
    <property type="term" value="F:methyltransferase activity"/>
    <property type="evidence" value="ECO:0007669"/>
    <property type="project" value="UniProtKB-KW"/>
</dbReference>
<dbReference type="CDD" id="cd02440">
    <property type="entry name" value="AdoMet_MTases"/>
    <property type="match status" value="1"/>
</dbReference>
<dbReference type="PANTHER" id="PTHR44942:SF4">
    <property type="entry name" value="METHYLTRANSFERASE TYPE 11 DOMAIN-CONTAINING PROTEIN"/>
    <property type="match status" value="1"/>
</dbReference>
<dbReference type="GO" id="GO:0032259">
    <property type="term" value="P:methylation"/>
    <property type="evidence" value="ECO:0007669"/>
    <property type="project" value="UniProtKB-KW"/>
</dbReference>
<comment type="similarity">
    <text evidence="1">Belongs to the methyltransferase superfamily.</text>
</comment>
<dbReference type="Pfam" id="PF08241">
    <property type="entry name" value="Methyltransf_11"/>
    <property type="match status" value="1"/>
</dbReference>
<dbReference type="SUPFAM" id="SSF53335">
    <property type="entry name" value="S-adenosyl-L-methionine-dependent methyltransferases"/>
    <property type="match status" value="1"/>
</dbReference>